<proteinExistence type="predicted"/>
<dbReference type="RefSeq" id="WP_274323320.1">
    <property type="nucleotide sequence ID" value="NZ_CP118158.1"/>
</dbReference>
<dbReference type="InterPro" id="IPR007404">
    <property type="entry name" value="YdjM-like"/>
</dbReference>
<reference evidence="2 3" key="1">
    <citation type="journal article" date="2019" name="Int. J. Syst. Evol. Microbiol.">
        <title>The Global Catalogue of Microorganisms (GCM) 10K type strain sequencing project: providing services to taxonomists for standard genome sequencing and annotation.</title>
        <authorList>
            <consortium name="The Broad Institute Genomics Platform"/>
            <consortium name="The Broad Institute Genome Sequencing Center for Infectious Disease"/>
            <person name="Wu L."/>
            <person name="Ma J."/>
        </authorList>
    </citation>
    <scope>NUCLEOTIDE SEQUENCE [LARGE SCALE GENOMIC DNA]</scope>
    <source>
        <strain evidence="2 3">XZYJT29</strain>
    </source>
</reference>
<keyword evidence="1" id="KW-0812">Transmembrane</keyword>
<dbReference type="EMBL" id="JBHTAS010000001">
    <property type="protein sequence ID" value="MFC7142251.1"/>
    <property type="molecule type" value="Genomic_DNA"/>
</dbReference>
<evidence type="ECO:0000256" key="1">
    <source>
        <dbReference type="SAM" id="Phobius"/>
    </source>
</evidence>
<feature type="transmembrane region" description="Helical" evidence="1">
    <location>
        <begin position="9"/>
        <end position="31"/>
    </location>
</feature>
<name>A0ABD5Y7F5_9EURY</name>
<evidence type="ECO:0000313" key="2">
    <source>
        <dbReference type="EMBL" id="MFC7142251.1"/>
    </source>
</evidence>
<comment type="caution">
    <text evidence="2">The sequence shown here is derived from an EMBL/GenBank/DDBJ whole genome shotgun (WGS) entry which is preliminary data.</text>
</comment>
<dbReference type="GeneID" id="78822586"/>
<dbReference type="AlphaFoldDB" id="A0ABD5Y7F5"/>
<accession>A0ABD5Y7F5</accession>
<keyword evidence="3" id="KW-1185">Reference proteome</keyword>
<dbReference type="GO" id="GO:0016787">
    <property type="term" value="F:hydrolase activity"/>
    <property type="evidence" value="ECO:0007669"/>
    <property type="project" value="UniProtKB-KW"/>
</dbReference>
<keyword evidence="1" id="KW-1133">Transmembrane helix</keyword>
<gene>
    <name evidence="2" type="ORF">ACFQMA_20730</name>
</gene>
<sequence length="170" mass="17671">MAAYPGGEVGFGVAAVLTHAAIGFTLGSVLFDRPLAGTLGGVVADVDQLFPAFFGPPFVHRGITHSALAAGIAVAVVARRDRRAAGAVGVGYLSHLLVDATTPKGIALAYPISTENVGVLLRAHSPTASVALWLGCGLVMLLHRYDVGREIRSRIRIVGDWVRRGARPPG</sequence>
<keyword evidence="2" id="KW-0378">Hydrolase</keyword>
<keyword evidence="1" id="KW-0472">Membrane</keyword>
<feature type="transmembrane region" description="Helical" evidence="1">
    <location>
        <begin position="58"/>
        <end position="78"/>
    </location>
</feature>
<organism evidence="2 3">
    <name type="scientific">Halosimplex aquaticum</name>
    <dbReference type="NCBI Taxonomy" id="3026162"/>
    <lineage>
        <taxon>Archaea</taxon>
        <taxon>Methanobacteriati</taxon>
        <taxon>Methanobacteriota</taxon>
        <taxon>Stenosarchaea group</taxon>
        <taxon>Halobacteria</taxon>
        <taxon>Halobacteriales</taxon>
        <taxon>Haloarculaceae</taxon>
        <taxon>Halosimplex</taxon>
    </lineage>
</organism>
<protein>
    <submittedName>
        <fullName evidence="2">Metal-dependent hydrolase</fullName>
    </submittedName>
</protein>
<dbReference type="Pfam" id="PF04307">
    <property type="entry name" value="YdjM"/>
    <property type="match status" value="1"/>
</dbReference>
<evidence type="ECO:0000313" key="3">
    <source>
        <dbReference type="Proteomes" id="UP001596432"/>
    </source>
</evidence>
<dbReference type="Proteomes" id="UP001596432">
    <property type="component" value="Unassembled WGS sequence"/>
</dbReference>